<proteinExistence type="inferred from homology"/>
<dbReference type="InParanoid" id="G4T7B6"/>
<dbReference type="InterPro" id="IPR011009">
    <property type="entry name" value="Kinase-like_dom_sf"/>
</dbReference>
<sequence length="3064" mass="345796">MKRELRTILQALQEGKTTERKQAVEDITRYFQNPLKAANLGTITQEDWKDVFGALSSAARQEHDGLRGASKGLDAKKRKIEDISVAVRIVVATSIPHLNNVAIEVLVPLLLDLLSQPGALANTTGQNYGRALQSIVAHGPHVRSFKVKTWKRLSRLAWAVLLNDSPSDVHTWTEEDPKVTGRASTPSAEATASTTQFIFASIIRHLCASPFAPFIERDAKSRADYSEEVDEETNWAMYLMVKFCRYFEMYRGAVASHVDLIPALCHFLEQVELNRILDMMWLSRRLWPTLVGIVRSIRSPVNQAQVVFIFKVLLPYLVLSPFDAGRADGLVVIDSNSFNPLTDLLLAFDQLSFGKNANECLSLDSLRLELSLPDETSRAAFSTTVFRHGPAFNVSQAYMWALLEVHSDCIFYLYRQEETTPHLRHDSGEPQTKRRRSENALEVLLHEIKTVTNIAQQLYRVQVLSFLISSHWEELDSTHRQLIISTIIRISNVDDSVSSFALLTLATIAAAPAVRQDVPPSTWTGMWASGYQALISNSPQLCRAGAHLLYTLLHANRVETSVALQHIAEFAQVFQTENEFFGQDAPMVSSANLVIRRSVSIPIISEATCAILSKFVTLADSDASLCRLHLEDASKRWLRESLYRLINMEQASVTTIRLGKGSREVDRTPRSSQQLDSCFNVQDLLRLLQAIGAVEARPTLRCEMPLPDDEFARMFAAYEEDHALRQFVINAVIPRLPLAKGNQVGSVDLEHNSSGSMGQELASAGGLEEHFAIEFTPSPRASKAITMLEEVLGEAISSVVQAQDSIPEGSQRRQRSTVLDKSRLLTKISTLALSFQACLEMSSTRTNTELYRQAFAALQLVAPWSTPSPTSGDWNAERWVVIIHELRPLVWIAPKESRESHLPKSLLLRPGPKCGLRRAKSNQLSKDPVALRRKQEDDSSQRLLVLVWQNKLANEFLEIASNAISVLLPAMVESWSPGTTESARVNSRDVEDTDFQDAQASLKEKPVSSAGLGDTFIPTAIALAVTKALKDSKVYWSIPWLDDLVADAQGETFLRLLQGYCLSIMSRVTPLNPNSACTLLESTISKRKTWELWKSESMHLQTLQLLDVLSNQWIKDEGKLREVVRALIPKWIDKKIMSGGSWKSLVALPTLLDRFLVSNPYASWWGDEADERMDIDNDSAEEDTRTPLGLLAVLLVDGDIRVRSSAGEVFATIFRRLSGSEATTMNLLEGMLSRFIALSNVMIVSSPLRRGVYWHLIEVCTETPRYTPYLSSLTDAISRHLGFDSSRELFVAHAGQLARQASVSSIEFFQVPPRLLGFRTHKDCADASLASIVPMIFYSCRPSDFYKTSPVQDPSIIRYCKAIHRSPRDVIKECFAELVAGCIIIEDGIEAYNPNESHRLWTWILRCAQDCEPDTDPKEFLRRQADKILASILGYLSDYGFEPNGRIIDALREASLLDQECSQPTLRRLQRLSRDDVPTMHGVNGPSAPAITVLRAMQWFWSLQIPEEERDALYLPVCYHTTQRLFVAANSTPLLNEQARYMHSLIVWLCAFAGIMGDKTVIHLVLTSCMTLIQQEDLAPLSQVIMSWAFDEARAPAGSADELALAPVISRVAELGLHYSSASDEQTSALGMRMLEWIEREVQSLCKVEKFKEELRPVVTLWPRKVEAFSQSSLALGSLSHEHEVDILFRGKYPIGCFRAVRHLSSHERYTTHIFAAKHFWTLRDHIPDDDLLLPDDINAFMELLYHVSGQIQSIRSEVPPENTLCARQRERPAEDRIKGIIVEWLFDSLSISPPTSLHKIHETLRRLCHPDCGDSTTGIEDLLSPIRSGFLDAIRAPSSSISDIKKPSFRAMTTNYTSWVCEIGSFLANVIGQYDLFFAQLSPLLRWSSSFAAEMLPVLVHQALLLDTHGRMKKSVRGSLSTYFMQTIRGEESEVAVRQAILDVFLHLRHLDPGKSEPLAYDTWLEMDYLELAKTALSCGAYATAVLLLELVEEHKNPKVPADFGSTYEEALYEIYRHIDEPDGFYAIPGRDVKRHLMYKFNHEGKWDKAFQSHVSRYEIEHSRAVGNRYQHLSDVIQSLHSSGFNHLAMSLAGTAISDGASASSDLTYALAWRTESWDLPPSSNPSLRSAGLYAAMQAVHRGRDLEATHKICDRSIRQEMKILKRSNAENVSEMRKCIENLLCFREIKLWLQDWRQLHACLPDSTSEWFESFSRLAPDLEFDAAEALIGTRVSLIHSLRNTLSTEQIGGTESSSLADLVTLETLCLTSLAESARRSKKPQVAFNAVSQAQQIQTDDSFHVSREFAETLWIQGEHSTAIQFLEKLAARQFHETGLSASPNIRMDERRAWAIVHSQLGSWTTAARSLDPSDIQRRFFDPAVQLLDPQTQISRRSAKGVYLQYAEFANRHLRRMDEAEEYQRQQDWVIKVEAELQQLNQAYKNAQSSTEKDIFRRRRDKTLLLLREDQKTLEQHRKAATTFLEQAISMFAHYMEVSDDSDEEVAIKFCGLWFSRFDSEKSAEAIRHALQRISTYKLLFLAHQLTARLGIKWPTASEGKRNHKALNQLVEAMCTQHPFHSLLQVLTAKGVDNLPKVKGEEIPSEFTQNRAEEAKKIIENVRTTLGSGTGQQYKRPEGFMNMMEEALKGYVEWARWPIKDMGCKSRVWYNIPPNLAIYRWGSSKNGKPQIVLHIPPATADIPVSMNGDYSNIPTIKCYERSFTVAGGLHVPKINECIDTAGKRHRQLFKGEGDDDLRQDAVMEQVFQLINILLKQDRESKRRNLSLRNYKVIPLPGHGGLIQYVLNTEAMNSWLPKAHARYRPTDLPFTETLKLLRQISSKASLDERIRVFKHIRDNFLPVLRHFFTESTKQPMVWYSKRLAYTRSVATCSIGGHILGLGDRHMGNLLMDVHTGEMIHIDLGIAFDQGKLLPIPETVPFRLTADVVDGMGVAGTEGVFRRCCQETLRVLREGSETINTVLEVFKYDPLHSWTANRNKLRRVQDSFNEELEGFKKPEAVVQGAERAIKSVTKKLDGSLSVEYTVNELIVQARDPNNLSRIFAGWNPQC</sequence>
<dbReference type="InterPro" id="IPR018936">
    <property type="entry name" value="PI3/4_kinase_CS"/>
</dbReference>
<dbReference type="InterPro" id="IPR000403">
    <property type="entry name" value="PI3/4_kinase_cat_dom"/>
</dbReference>
<evidence type="ECO:0000313" key="21">
    <source>
        <dbReference type="EMBL" id="CCA67209.1"/>
    </source>
</evidence>
<dbReference type="GO" id="GO:0004674">
    <property type="term" value="F:protein serine/threonine kinase activity"/>
    <property type="evidence" value="ECO:0007669"/>
    <property type="project" value="UniProtKB-KW"/>
</dbReference>
<evidence type="ECO:0000259" key="18">
    <source>
        <dbReference type="PROSITE" id="PS50290"/>
    </source>
</evidence>
<dbReference type="InterPro" id="IPR003152">
    <property type="entry name" value="FATC_dom"/>
</dbReference>
<comment type="similarity">
    <text evidence="2 16">Belongs to the PI3/PI4-kinase family. ATM subfamily.</text>
</comment>
<comment type="catalytic activity">
    <reaction evidence="14 16">
        <text>L-threonyl-[protein] + ATP = O-phospho-L-threonyl-[protein] + ADP + H(+)</text>
        <dbReference type="Rhea" id="RHEA:46608"/>
        <dbReference type="Rhea" id="RHEA-COMP:11060"/>
        <dbReference type="Rhea" id="RHEA-COMP:11605"/>
        <dbReference type="ChEBI" id="CHEBI:15378"/>
        <dbReference type="ChEBI" id="CHEBI:30013"/>
        <dbReference type="ChEBI" id="CHEBI:30616"/>
        <dbReference type="ChEBI" id="CHEBI:61977"/>
        <dbReference type="ChEBI" id="CHEBI:456216"/>
        <dbReference type="EC" id="2.7.11.1"/>
    </reaction>
</comment>
<dbReference type="SUPFAM" id="SSF48371">
    <property type="entry name" value="ARM repeat"/>
    <property type="match status" value="2"/>
</dbReference>
<dbReference type="STRING" id="1109443.G4T7B6"/>
<keyword evidence="11 16" id="KW-0067">ATP-binding</keyword>
<evidence type="ECO:0000256" key="5">
    <source>
        <dbReference type="ARBA" id="ARBA00014619"/>
    </source>
</evidence>
<feature type="region of interest" description="Disordered" evidence="17">
    <location>
        <begin position="913"/>
        <end position="933"/>
    </location>
</feature>
<keyword evidence="7 16" id="KW-0808">Transferase</keyword>
<dbReference type="PROSITE" id="PS51190">
    <property type="entry name" value="FATC"/>
    <property type="match status" value="1"/>
</dbReference>
<comment type="subunit">
    <text evidence="3">Associates with DNA double-strand breaks.</text>
</comment>
<keyword evidence="12 16" id="KW-0539">Nucleus</keyword>
<keyword evidence="16" id="KW-0156">Chromatin regulator</keyword>
<keyword evidence="22" id="KW-1185">Reference proteome</keyword>
<evidence type="ECO:0000256" key="9">
    <source>
        <dbReference type="ARBA" id="ARBA00022763"/>
    </source>
</evidence>
<protein>
    <recommendedName>
        <fullName evidence="5 16">Serine/threonine-protein kinase Tel1</fullName>
        <ecNumber evidence="4 16">2.7.11.1</ecNumber>
    </recommendedName>
</protein>
<gene>
    <name evidence="21" type="ORF">PIIN_01042</name>
</gene>
<name>G4T7B6_SERID</name>
<dbReference type="FunCoup" id="G4T7B6">
    <property type="interactions" value="160"/>
</dbReference>
<dbReference type="Gene3D" id="1.10.1070.11">
    <property type="entry name" value="Phosphatidylinositol 3-/4-kinase, catalytic domain"/>
    <property type="match status" value="1"/>
</dbReference>
<evidence type="ECO:0000259" key="19">
    <source>
        <dbReference type="PROSITE" id="PS51189"/>
    </source>
</evidence>
<dbReference type="SMART" id="SM00146">
    <property type="entry name" value="PI3Kc"/>
    <property type="match status" value="1"/>
</dbReference>
<dbReference type="GO" id="GO:0005634">
    <property type="term" value="C:nucleus"/>
    <property type="evidence" value="ECO:0007669"/>
    <property type="project" value="UniProtKB-SubCell"/>
</dbReference>
<dbReference type="PANTHER" id="PTHR37079:SF4">
    <property type="entry name" value="SERINE_THREONINE-PROTEIN KINASE ATM"/>
    <property type="match status" value="1"/>
</dbReference>
<dbReference type="OrthoDB" id="381190at2759"/>
<dbReference type="InterPro" id="IPR044107">
    <property type="entry name" value="PIKKc_ATM"/>
</dbReference>
<dbReference type="GO" id="GO:0000781">
    <property type="term" value="C:chromosome, telomeric region"/>
    <property type="evidence" value="ECO:0007669"/>
    <property type="project" value="UniProtKB-SubCell"/>
</dbReference>
<dbReference type="PROSITE" id="PS51189">
    <property type="entry name" value="FAT"/>
    <property type="match status" value="1"/>
</dbReference>
<dbReference type="GO" id="GO:0006325">
    <property type="term" value="P:chromatin organization"/>
    <property type="evidence" value="ECO:0007669"/>
    <property type="project" value="UniProtKB-KW"/>
</dbReference>
<dbReference type="eggNOG" id="KOG0892">
    <property type="taxonomic scope" value="Eukaryota"/>
</dbReference>
<comment type="subcellular location">
    <subcellularLocation>
        <location evidence="16">Chromosome</location>
        <location evidence="16">Telomere</location>
    </subcellularLocation>
    <subcellularLocation>
        <location evidence="1 16">Nucleus</location>
    </subcellularLocation>
</comment>
<dbReference type="GO" id="GO:0106310">
    <property type="term" value="F:protein serine kinase activity"/>
    <property type="evidence" value="ECO:0007669"/>
    <property type="project" value="RHEA"/>
</dbReference>
<evidence type="ECO:0000256" key="6">
    <source>
        <dbReference type="ARBA" id="ARBA00022527"/>
    </source>
</evidence>
<dbReference type="Pfam" id="PF00454">
    <property type="entry name" value="PI3_PI4_kinase"/>
    <property type="match status" value="1"/>
</dbReference>
<evidence type="ECO:0000256" key="12">
    <source>
        <dbReference type="ARBA" id="ARBA00023242"/>
    </source>
</evidence>
<dbReference type="OMA" id="DVRLYRM"/>
<dbReference type="SUPFAM" id="SSF56112">
    <property type="entry name" value="Protein kinase-like (PK-like)"/>
    <property type="match status" value="1"/>
</dbReference>
<evidence type="ECO:0000256" key="13">
    <source>
        <dbReference type="ARBA" id="ARBA00025079"/>
    </source>
</evidence>
<dbReference type="GO" id="GO:0005524">
    <property type="term" value="F:ATP binding"/>
    <property type="evidence" value="ECO:0007669"/>
    <property type="project" value="UniProtKB-KW"/>
</dbReference>
<evidence type="ECO:0000256" key="3">
    <source>
        <dbReference type="ARBA" id="ARBA00011370"/>
    </source>
</evidence>
<feature type="domain" description="FATC" evidence="20">
    <location>
        <begin position="3032"/>
        <end position="3064"/>
    </location>
</feature>
<evidence type="ECO:0000256" key="8">
    <source>
        <dbReference type="ARBA" id="ARBA00022741"/>
    </source>
</evidence>
<dbReference type="InterPro" id="IPR016024">
    <property type="entry name" value="ARM-type_fold"/>
</dbReference>
<dbReference type="CDD" id="cd05171">
    <property type="entry name" value="PIKKc_ATM"/>
    <property type="match status" value="1"/>
</dbReference>
<dbReference type="SMART" id="SM01343">
    <property type="entry name" value="FATC"/>
    <property type="match status" value="1"/>
</dbReference>
<reference evidence="21 22" key="1">
    <citation type="journal article" date="2011" name="PLoS Pathog.">
        <title>Endophytic Life Strategies Decoded by Genome and Transcriptome Analyses of the Mutualistic Root Symbiont Piriformospora indica.</title>
        <authorList>
            <person name="Zuccaro A."/>
            <person name="Lahrmann U."/>
            <person name="Guldener U."/>
            <person name="Langen G."/>
            <person name="Pfiffi S."/>
            <person name="Biedenkopf D."/>
            <person name="Wong P."/>
            <person name="Samans B."/>
            <person name="Grimm C."/>
            <person name="Basiewicz M."/>
            <person name="Murat C."/>
            <person name="Martin F."/>
            <person name="Kogel K.H."/>
        </authorList>
    </citation>
    <scope>NUCLEOTIDE SEQUENCE [LARGE SCALE GENOMIC DNA]</scope>
    <source>
        <strain evidence="21 22">DSM 11827</strain>
    </source>
</reference>
<dbReference type="PROSITE" id="PS00916">
    <property type="entry name" value="PI3_4_KINASE_2"/>
    <property type="match status" value="1"/>
</dbReference>
<feature type="domain" description="PI3K/PI4K catalytic" evidence="18">
    <location>
        <begin position="2715"/>
        <end position="3027"/>
    </location>
</feature>
<keyword evidence="9 16" id="KW-0227">DNA damage</keyword>
<evidence type="ECO:0000256" key="7">
    <source>
        <dbReference type="ARBA" id="ARBA00022679"/>
    </source>
</evidence>
<evidence type="ECO:0000259" key="20">
    <source>
        <dbReference type="PROSITE" id="PS51190"/>
    </source>
</evidence>
<evidence type="ECO:0000256" key="11">
    <source>
        <dbReference type="ARBA" id="ARBA00022840"/>
    </source>
</evidence>
<keyword evidence="10 16" id="KW-0418">Kinase</keyword>
<evidence type="ECO:0000256" key="14">
    <source>
        <dbReference type="ARBA" id="ARBA00047899"/>
    </source>
</evidence>
<dbReference type="HOGENOM" id="CLU_000178_11_0_1"/>
<comment type="catalytic activity">
    <reaction evidence="15">
        <text>L-seryl-[protein] + ATP = O-phospho-L-seryl-[protein] + ADP + H(+)</text>
        <dbReference type="Rhea" id="RHEA:17989"/>
        <dbReference type="Rhea" id="RHEA-COMP:9863"/>
        <dbReference type="Rhea" id="RHEA-COMP:11604"/>
        <dbReference type="ChEBI" id="CHEBI:15378"/>
        <dbReference type="ChEBI" id="CHEBI:29999"/>
        <dbReference type="ChEBI" id="CHEBI:30616"/>
        <dbReference type="ChEBI" id="CHEBI:83421"/>
        <dbReference type="ChEBI" id="CHEBI:456216"/>
        <dbReference type="EC" id="2.7.11.1"/>
    </reaction>
</comment>
<dbReference type="SMART" id="SM01342">
    <property type="entry name" value="TAN"/>
    <property type="match status" value="1"/>
</dbReference>
<dbReference type="GO" id="GO:0035556">
    <property type="term" value="P:intracellular signal transduction"/>
    <property type="evidence" value="ECO:0007669"/>
    <property type="project" value="UniProtKB-ARBA"/>
</dbReference>
<dbReference type="EC" id="2.7.11.1" evidence="4 16"/>
<dbReference type="GO" id="GO:0006281">
    <property type="term" value="P:DNA repair"/>
    <property type="evidence" value="ECO:0007669"/>
    <property type="project" value="InterPro"/>
</dbReference>
<evidence type="ECO:0000256" key="10">
    <source>
        <dbReference type="ARBA" id="ARBA00022777"/>
    </source>
</evidence>
<evidence type="ECO:0000256" key="1">
    <source>
        <dbReference type="ARBA" id="ARBA00004123"/>
    </source>
</evidence>
<evidence type="ECO:0000256" key="17">
    <source>
        <dbReference type="SAM" id="MobiDB-lite"/>
    </source>
</evidence>
<dbReference type="PROSITE" id="PS50290">
    <property type="entry name" value="PI3_4_KINASE_3"/>
    <property type="match status" value="1"/>
</dbReference>
<feature type="domain" description="FAT" evidence="19">
    <location>
        <begin position="1972"/>
        <end position="2588"/>
    </location>
</feature>
<keyword evidence="16" id="KW-0158">Chromosome</keyword>
<dbReference type="PANTHER" id="PTHR37079">
    <property type="entry name" value="SERINE/THREONINE-PROTEIN KINASE ATM"/>
    <property type="match status" value="1"/>
</dbReference>
<dbReference type="Pfam" id="PF11640">
    <property type="entry name" value="TAN"/>
    <property type="match status" value="1"/>
</dbReference>
<dbReference type="InterPro" id="IPR021668">
    <property type="entry name" value="TAN"/>
</dbReference>
<accession>G4T7B6</accession>
<organism evidence="21 22">
    <name type="scientific">Serendipita indica (strain DSM 11827)</name>
    <name type="common">Root endophyte fungus</name>
    <name type="synonym">Piriformospora indica</name>
    <dbReference type="NCBI Taxonomy" id="1109443"/>
    <lineage>
        <taxon>Eukaryota</taxon>
        <taxon>Fungi</taxon>
        <taxon>Dikarya</taxon>
        <taxon>Basidiomycota</taxon>
        <taxon>Agaricomycotina</taxon>
        <taxon>Agaricomycetes</taxon>
        <taxon>Sebacinales</taxon>
        <taxon>Serendipitaceae</taxon>
        <taxon>Serendipita</taxon>
    </lineage>
</organism>
<dbReference type="EMBL" id="CAFZ01000011">
    <property type="protein sequence ID" value="CCA67209.1"/>
    <property type="molecule type" value="Genomic_DNA"/>
</dbReference>
<dbReference type="Proteomes" id="UP000007148">
    <property type="component" value="Unassembled WGS sequence"/>
</dbReference>
<dbReference type="InterPro" id="IPR036940">
    <property type="entry name" value="PI3/4_kinase_cat_sf"/>
</dbReference>
<keyword evidence="16" id="KW-0779">Telomere</keyword>
<comment type="function">
    <text evidence="13 16">Serine/threonine protein kinase which activates checkpoint signaling upon genotoxic stresses such as ionizing radiation (IR), ultraviolet light (UV), or DNA replication stalling, thereby acting as a DNA damage sensor. Recognizes the substrate consensus sequence [ST]-Q. Phosphorylates histone H2A to form H2AS128ph (gamma-H2A) at sites of DNA damage, involved in the regulation of DNA damage response mechanism. Required for the control of telomere length and genome stability.</text>
</comment>
<evidence type="ECO:0000313" key="22">
    <source>
        <dbReference type="Proteomes" id="UP000007148"/>
    </source>
</evidence>
<keyword evidence="6 16" id="KW-0723">Serine/threonine-protein kinase</keyword>
<dbReference type="Pfam" id="PF02260">
    <property type="entry name" value="FATC"/>
    <property type="match status" value="1"/>
</dbReference>
<evidence type="ECO:0000256" key="4">
    <source>
        <dbReference type="ARBA" id="ARBA00012513"/>
    </source>
</evidence>
<dbReference type="InterPro" id="IPR014009">
    <property type="entry name" value="PIK_FAT"/>
</dbReference>
<keyword evidence="8 16" id="KW-0547">Nucleotide-binding</keyword>
<dbReference type="InterPro" id="IPR038980">
    <property type="entry name" value="ATM_plant"/>
</dbReference>
<comment type="caution">
    <text evidence="21">The sequence shown here is derived from an EMBL/GenBank/DDBJ whole genome shotgun (WGS) entry which is preliminary data.</text>
</comment>
<evidence type="ECO:0000256" key="15">
    <source>
        <dbReference type="ARBA" id="ARBA00048679"/>
    </source>
</evidence>
<dbReference type="Gene3D" id="3.30.1010.10">
    <property type="entry name" value="Phosphatidylinositol 3-kinase Catalytic Subunit, Chain A, domain 4"/>
    <property type="match status" value="1"/>
</dbReference>
<evidence type="ECO:0000256" key="2">
    <source>
        <dbReference type="ARBA" id="ARBA00010769"/>
    </source>
</evidence>
<evidence type="ECO:0000256" key="16">
    <source>
        <dbReference type="RuleBase" id="RU365027"/>
    </source>
</evidence>